<sequence>MAVRRRTRAPPAPLRWEETTSIVDKYWGEMTSEAIRQRVLASAPRNPLHTHRIIRKLYIAFFFLYGFFVLVPLWFLWYWPRFTRPRRSWTAQRCVRIRWSRRVCAIVARCEIDWLGRDLSVQLDPSRLIHSHPVTIGVPPDSWLIGYAAKMMNQLHATRGKWHPDMVHRRSAAWSMWNPAPSPHGFAPVSAFWFSGPKASRKSKPAPRQRGDPVLLAFHGGGYICGTAAESDATSLIYRNLVQYTPIKHVLNVDYRLANKAPWPLPLLDAIAAYYHLVAVEGIDERDILFGGDSAGGHLALALMRWIRDAGPQLGLRGPRAMLLFSPWSDMGFTHVWGDKLMKHNLGTDIIHDSFGPFAAGLLTRAMPPGCVHEDVYLSPASRLIAPDENMFAGFPPMFITYGEVERISLEITDVFRRVQLGRRSQPAVIPDELYQAPDAVHDFMIFPWFAEETAGALERLDQWLRDLLSRDDTDDDDDAVVSTVLDPHAGLQPLGLISPATELPPPLAPLTGISTGFGGRPGAQSSRSSPHFNPSMPYAAVSPMTAPQSPYVHALSPEERQRRQEHRAALRAAKSPRMVPVRDTPRFMYADIRHEGLHYLDIPHLDLGGSGGSGVPLGTATLEEDELRLDAEDKNAQASVTSSASDGTSRPPSRQGQSASPPRSKM</sequence>
<comment type="caution">
    <text evidence="5">The sequence shown here is derived from an EMBL/GenBank/DDBJ whole genome shotgun (WGS) entry which is preliminary data.</text>
</comment>
<evidence type="ECO:0000256" key="3">
    <source>
        <dbReference type="SAM" id="Phobius"/>
    </source>
</evidence>
<feature type="compositionally biased region" description="Polar residues" evidence="2">
    <location>
        <begin position="524"/>
        <end position="533"/>
    </location>
</feature>
<dbReference type="InterPro" id="IPR013094">
    <property type="entry name" value="AB_hydrolase_3"/>
</dbReference>
<dbReference type="Pfam" id="PF07859">
    <property type="entry name" value="Abhydrolase_3"/>
    <property type="match status" value="1"/>
</dbReference>
<dbReference type="InterPro" id="IPR050300">
    <property type="entry name" value="GDXG_lipolytic_enzyme"/>
</dbReference>
<feature type="compositionally biased region" description="Basic and acidic residues" evidence="2">
    <location>
        <begin position="557"/>
        <end position="569"/>
    </location>
</feature>
<feature type="region of interest" description="Disordered" evidence="2">
    <location>
        <begin position="497"/>
        <end position="535"/>
    </location>
</feature>
<evidence type="ECO:0000259" key="4">
    <source>
        <dbReference type="Pfam" id="PF07859"/>
    </source>
</evidence>
<protein>
    <recommendedName>
        <fullName evidence="4">Alpha/beta hydrolase fold-3 domain-containing protein</fullName>
    </recommendedName>
</protein>
<evidence type="ECO:0000256" key="1">
    <source>
        <dbReference type="ARBA" id="ARBA00022801"/>
    </source>
</evidence>
<dbReference type="InterPro" id="IPR029058">
    <property type="entry name" value="AB_hydrolase_fold"/>
</dbReference>
<reference evidence="5" key="1">
    <citation type="journal article" date="2023" name="BMC Genomics">
        <title>Chromosome-level genome assemblies of Cutaneotrichosporon spp. (Trichosporonales, Basidiomycota) reveal imbalanced evolution between nucleotide sequences and chromosome synteny.</title>
        <authorList>
            <person name="Kobayashi Y."/>
            <person name="Kayamori A."/>
            <person name="Aoki K."/>
            <person name="Shiwa Y."/>
            <person name="Matsutani M."/>
            <person name="Fujita N."/>
            <person name="Sugita T."/>
            <person name="Iwasaki W."/>
            <person name="Tanaka N."/>
            <person name="Takashima M."/>
        </authorList>
    </citation>
    <scope>NUCLEOTIDE SEQUENCE</scope>
    <source>
        <strain evidence="5">HIS016</strain>
    </source>
</reference>
<gene>
    <name evidence="5" type="ORF">CspeluHIS016_0309400</name>
</gene>
<feature type="transmembrane region" description="Helical" evidence="3">
    <location>
        <begin position="57"/>
        <end position="79"/>
    </location>
</feature>
<dbReference type="EMBL" id="BTCM01000003">
    <property type="protein sequence ID" value="GMK57100.1"/>
    <property type="molecule type" value="Genomic_DNA"/>
</dbReference>
<keyword evidence="1" id="KW-0378">Hydrolase</keyword>
<keyword evidence="6" id="KW-1185">Reference proteome</keyword>
<dbReference type="Proteomes" id="UP001222932">
    <property type="component" value="Unassembled WGS sequence"/>
</dbReference>
<reference evidence="5" key="2">
    <citation type="submission" date="2023-06" db="EMBL/GenBank/DDBJ databases">
        <authorList>
            <person name="Kobayashi Y."/>
            <person name="Kayamori A."/>
            <person name="Aoki K."/>
            <person name="Shiwa Y."/>
            <person name="Fujita N."/>
            <person name="Sugita T."/>
            <person name="Iwasaki W."/>
            <person name="Tanaka N."/>
            <person name="Takashima M."/>
        </authorList>
    </citation>
    <scope>NUCLEOTIDE SEQUENCE</scope>
    <source>
        <strain evidence="5">HIS016</strain>
    </source>
</reference>
<dbReference type="PANTHER" id="PTHR48081:SF26">
    <property type="entry name" value="ALPHA_BETA HYDROLASE FOLD-3 DOMAIN-CONTAINING PROTEIN"/>
    <property type="match status" value="1"/>
</dbReference>
<feature type="region of interest" description="Disordered" evidence="2">
    <location>
        <begin position="557"/>
        <end position="577"/>
    </location>
</feature>
<dbReference type="GO" id="GO:0016787">
    <property type="term" value="F:hydrolase activity"/>
    <property type="evidence" value="ECO:0007669"/>
    <property type="project" value="UniProtKB-KW"/>
</dbReference>
<keyword evidence="3" id="KW-1133">Transmembrane helix</keyword>
<proteinExistence type="predicted"/>
<evidence type="ECO:0000313" key="6">
    <source>
        <dbReference type="Proteomes" id="UP001222932"/>
    </source>
</evidence>
<feature type="domain" description="Alpha/beta hydrolase fold-3" evidence="4">
    <location>
        <begin position="215"/>
        <end position="420"/>
    </location>
</feature>
<evidence type="ECO:0000256" key="2">
    <source>
        <dbReference type="SAM" id="MobiDB-lite"/>
    </source>
</evidence>
<keyword evidence="3" id="KW-0812">Transmembrane</keyword>
<accession>A0AAD3TV82</accession>
<dbReference type="PANTHER" id="PTHR48081">
    <property type="entry name" value="AB HYDROLASE SUPERFAMILY PROTEIN C4A8.06C"/>
    <property type="match status" value="1"/>
</dbReference>
<keyword evidence="3" id="KW-0472">Membrane</keyword>
<dbReference type="Gene3D" id="3.40.50.1820">
    <property type="entry name" value="alpha/beta hydrolase"/>
    <property type="match status" value="1"/>
</dbReference>
<dbReference type="AlphaFoldDB" id="A0AAD3TV82"/>
<evidence type="ECO:0000313" key="5">
    <source>
        <dbReference type="EMBL" id="GMK57100.1"/>
    </source>
</evidence>
<name>A0AAD3TV82_9TREE</name>
<organism evidence="5 6">
    <name type="scientific">Cutaneotrichosporon spelunceum</name>
    <dbReference type="NCBI Taxonomy" id="1672016"/>
    <lineage>
        <taxon>Eukaryota</taxon>
        <taxon>Fungi</taxon>
        <taxon>Dikarya</taxon>
        <taxon>Basidiomycota</taxon>
        <taxon>Agaricomycotina</taxon>
        <taxon>Tremellomycetes</taxon>
        <taxon>Trichosporonales</taxon>
        <taxon>Trichosporonaceae</taxon>
        <taxon>Cutaneotrichosporon</taxon>
    </lineage>
</organism>
<dbReference type="SUPFAM" id="SSF53474">
    <property type="entry name" value="alpha/beta-Hydrolases"/>
    <property type="match status" value="1"/>
</dbReference>
<feature type="compositionally biased region" description="Polar residues" evidence="2">
    <location>
        <begin position="637"/>
        <end position="667"/>
    </location>
</feature>
<feature type="region of interest" description="Disordered" evidence="2">
    <location>
        <begin position="624"/>
        <end position="667"/>
    </location>
</feature>